<evidence type="ECO:0000256" key="4">
    <source>
        <dbReference type="ARBA" id="ARBA00023134"/>
    </source>
</evidence>
<dbReference type="Pfam" id="PF05049">
    <property type="entry name" value="IIGP"/>
    <property type="match status" value="1"/>
</dbReference>
<evidence type="ECO:0000313" key="8">
    <source>
        <dbReference type="EMBL" id="TPX50861.1"/>
    </source>
</evidence>
<keyword evidence="4" id="KW-0342">GTP-binding</keyword>
<dbReference type="PANTHER" id="PTHR32341">
    <property type="entry name" value="INTERFERON-INDUCIBLE GTPASE"/>
    <property type="match status" value="1"/>
</dbReference>
<proteinExistence type="inferred from homology"/>
<comment type="similarity">
    <text evidence="1">Belongs to the TRAFAC class dynamin-like GTPase superfamily. IRG family.</text>
</comment>
<feature type="transmembrane region" description="Helical" evidence="5">
    <location>
        <begin position="48"/>
        <end position="67"/>
    </location>
</feature>
<keyword evidence="5" id="KW-0812">Transmembrane</keyword>
<dbReference type="VEuPathDB" id="FungiDB:SeMB42_g04841"/>
<dbReference type="Proteomes" id="UP000317494">
    <property type="component" value="Unassembled WGS sequence"/>
</dbReference>
<evidence type="ECO:0000256" key="2">
    <source>
        <dbReference type="ARBA" id="ARBA00022741"/>
    </source>
</evidence>
<dbReference type="OrthoDB" id="2161211at2759"/>
<dbReference type="EMBL" id="QEAM01000012">
    <property type="protein sequence ID" value="TPX50861.1"/>
    <property type="molecule type" value="Genomic_DNA"/>
</dbReference>
<dbReference type="InterPro" id="IPR027417">
    <property type="entry name" value="P-loop_NTPase"/>
</dbReference>
<accession>A0A507DHJ0</accession>
<dbReference type="PANTHER" id="PTHR32341:SF10">
    <property type="entry name" value="INTERFERON-INDUCIBLE GTPASE 5"/>
    <property type="match status" value="1"/>
</dbReference>
<protein>
    <recommendedName>
        <fullName evidence="6">IRG-type G domain-containing protein</fullName>
    </recommendedName>
</protein>
<keyword evidence="5" id="KW-1133">Transmembrane helix</keyword>
<dbReference type="InterPro" id="IPR030385">
    <property type="entry name" value="G_IRG_dom"/>
</dbReference>
<dbReference type="GO" id="GO:0005525">
    <property type="term" value="F:GTP binding"/>
    <property type="evidence" value="ECO:0007669"/>
    <property type="project" value="UniProtKB-KW"/>
</dbReference>
<dbReference type="PROSITE" id="PS51716">
    <property type="entry name" value="G_IRG"/>
    <property type="match status" value="1"/>
</dbReference>
<reference evidence="9 10" key="1">
    <citation type="journal article" date="2019" name="Sci. Rep.">
        <title>Comparative genomics of chytrid fungi reveal insights into the obligate biotrophic and pathogenic lifestyle of Synchytrium endobioticum.</title>
        <authorList>
            <person name="van de Vossenberg B.T.L.H."/>
            <person name="Warris S."/>
            <person name="Nguyen H.D.T."/>
            <person name="van Gent-Pelzer M.P.E."/>
            <person name="Joly D.L."/>
            <person name="van de Geest H.C."/>
            <person name="Bonants P.J.M."/>
            <person name="Smith D.S."/>
            <person name="Levesque C.A."/>
            <person name="van der Lee T.A.J."/>
        </authorList>
    </citation>
    <scope>NUCLEOTIDE SEQUENCE [LARGE SCALE GENOMIC DNA]</scope>
    <source>
        <strain evidence="8 10">LEV6574</strain>
        <strain evidence="7 9">MB42</strain>
    </source>
</reference>
<feature type="domain" description="IRG-type G" evidence="6">
    <location>
        <begin position="103"/>
        <end position="293"/>
    </location>
</feature>
<dbReference type="Gene3D" id="3.40.50.300">
    <property type="entry name" value="P-loop containing nucleotide triphosphate hydrolases"/>
    <property type="match status" value="1"/>
</dbReference>
<gene>
    <name evidence="8" type="ORF">SeLEV6574_g00651</name>
    <name evidence="7" type="ORF">SeMB42_g04841</name>
</gene>
<dbReference type="EMBL" id="QEAN01000208">
    <property type="protein sequence ID" value="TPX43158.1"/>
    <property type="molecule type" value="Genomic_DNA"/>
</dbReference>
<evidence type="ECO:0000256" key="5">
    <source>
        <dbReference type="SAM" id="Phobius"/>
    </source>
</evidence>
<evidence type="ECO:0000256" key="3">
    <source>
        <dbReference type="ARBA" id="ARBA00022801"/>
    </source>
</evidence>
<keyword evidence="3" id="KW-0378">Hydrolase</keyword>
<sequence>MLNTKILCAPQVYHNGDTYRLSIHRLLSKNFARNLKRTMSHWLEVKPGAIVAIVAIALIALVVTRVVRGRAKQEPNNTEDSTGKNLDTLREEARKKLGIDSVNQYHFAFVGSPGTGKSSLINALTKAKPGDEHYAGVGEIGTTQTIRKYNLQEVCPQAVLWDLPSVGTAGHPLGTYVNEKGLYAFDIIILCTAQRFTNDELLLAAKLAELKTPITLVRTKSDVALESKLARMAGSKGKSKMSDAMQSLRDETEAIIQPQLRQHGCEDTTIYFVSSWVLNAMNDPRGTGRPSKYGQDNDETVEESIRVERLRRMQMDENSFREFILRWARGAFADSKGNDTE</sequence>
<keyword evidence="5" id="KW-0472">Membrane</keyword>
<evidence type="ECO:0000313" key="7">
    <source>
        <dbReference type="EMBL" id="TPX43158.1"/>
    </source>
</evidence>
<dbReference type="SUPFAM" id="SSF52540">
    <property type="entry name" value="P-loop containing nucleoside triphosphate hydrolases"/>
    <property type="match status" value="1"/>
</dbReference>
<dbReference type="GO" id="GO:0016787">
    <property type="term" value="F:hydrolase activity"/>
    <property type="evidence" value="ECO:0007669"/>
    <property type="project" value="UniProtKB-KW"/>
</dbReference>
<evidence type="ECO:0000313" key="9">
    <source>
        <dbReference type="Proteomes" id="UP000317494"/>
    </source>
</evidence>
<dbReference type="InterPro" id="IPR007743">
    <property type="entry name" value="Immunity-related_GTPase-like"/>
</dbReference>
<dbReference type="AlphaFoldDB" id="A0A507DHJ0"/>
<name>A0A507DHJ0_9FUNG</name>
<organism evidence="8 10">
    <name type="scientific">Synchytrium endobioticum</name>
    <dbReference type="NCBI Taxonomy" id="286115"/>
    <lineage>
        <taxon>Eukaryota</taxon>
        <taxon>Fungi</taxon>
        <taxon>Fungi incertae sedis</taxon>
        <taxon>Chytridiomycota</taxon>
        <taxon>Chytridiomycota incertae sedis</taxon>
        <taxon>Chytridiomycetes</taxon>
        <taxon>Synchytriales</taxon>
        <taxon>Synchytriaceae</taxon>
        <taxon>Synchytrium</taxon>
    </lineage>
</organism>
<dbReference type="STRING" id="286115.A0A507DHJ0"/>
<keyword evidence="9" id="KW-1185">Reference proteome</keyword>
<dbReference type="GO" id="GO:0016020">
    <property type="term" value="C:membrane"/>
    <property type="evidence" value="ECO:0007669"/>
    <property type="project" value="InterPro"/>
</dbReference>
<evidence type="ECO:0000256" key="1">
    <source>
        <dbReference type="ARBA" id="ARBA00005429"/>
    </source>
</evidence>
<dbReference type="InterPro" id="IPR051515">
    <property type="entry name" value="IRG"/>
</dbReference>
<comment type="caution">
    <text evidence="8">The sequence shown here is derived from an EMBL/GenBank/DDBJ whole genome shotgun (WGS) entry which is preliminary data.</text>
</comment>
<keyword evidence="2" id="KW-0547">Nucleotide-binding</keyword>
<evidence type="ECO:0000259" key="6">
    <source>
        <dbReference type="PROSITE" id="PS51716"/>
    </source>
</evidence>
<evidence type="ECO:0000313" key="10">
    <source>
        <dbReference type="Proteomes" id="UP000320475"/>
    </source>
</evidence>
<dbReference type="Proteomes" id="UP000320475">
    <property type="component" value="Unassembled WGS sequence"/>
</dbReference>